<feature type="region of interest" description="Disordered" evidence="2">
    <location>
        <begin position="1"/>
        <end position="76"/>
    </location>
</feature>
<sequence length="252" mass="28984">MSELLEKSLDDIIGERPPRERRQQNVAGRNSRRRERGGGRHERERYERDRRVPPHHRDTYRPPHRASHRSSGNSGIPEEIAAMAGDRPLLRVKNIHSELNGRDLSELFGLISPVEFVKFDPQRETVAYVLFEADQKKNNSLAVEKFDGRQAMRRTLIVENTTLLADRIVAPERDVNTMLTIDASTRIGTRERNRGPRRRERPVRAKKPNPNPKVRSKPPTVDDLDEQLNAYMNSREDSSATANEGQEKMAVD</sequence>
<feature type="compositionally biased region" description="Basic and acidic residues" evidence="2">
    <location>
        <begin position="36"/>
        <end position="61"/>
    </location>
</feature>
<dbReference type="PANTHER" id="PTHR19965:SF82">
    <property type="entry name" value="THO COMPLEX SUBUNIT 4"/>
    <property type="match status" value="1"/>
</dbReference>
<dbReference type="GO" id="GO:0003729">
    <property type="term" value="F:mRNA binding"/>
    <property type="evidence" value="ECO:0007669"/>
    <property type="project" value="TreeGrafter"/>
</dbReference>
<dbReference type="Proteomes" id="UP000790833">
    <property type="component" value="Unassembled WGS sequence"/>
</dbReference>
<evidence type="ECO:0000256" key="2">
    <source>
        <dbReference type="SAM" id="MobiDB-lite"/>
    </source>
</evidence>
<accession>A0A9P7V5B1</accession>
<proteinExistence type="predicted"/>
<protein>
    <recommendedName>
        <fullName evidence="3">Chromatin target of PRMT1 protein C-terminal domain-containing protein</fullName>
    </recommendedName>
</protein>
<evidence type="ECO:0000313" key="4">
    <source>
        <dbReference type="EMBL" id="KAG7191643.1"/>
    </source>
</evidence>
<feature type="compositionally biased region" description="Basic residues" evidence="2">
    <location>
        <begin position="195"/>
        <end position="207"/>
    </location>
</feature>
<feature type="region of interest" description="Disordered" evidence="2">
    <location>
        <begin position="185"/>
        <end position="252"/>
    </location>
</feature>
<name>A0A9P7V5B1_9ASCO</name>
<dbReference type="PANTHER" id="PTHR19965">
    <property type="entry name" value="RNA AND EXPORT FACTOR BINDING PROTEIN"/>
    <property type="match status" value="1"/>
</dbReference>
<reference evidence="4" key="1">
    <citation type="submission" date="2021-03" db="EMBL/GenBank/DDBJ databases">
        <authorList>
            <person name="Palmer J.M."/>
        </authorList>
    </citation>
    <scope>NUCLEOTIDE SEQUENCE</scope>
    <source>
        <strain evidence="4">ARV_011</strain>
    </source>
</reference>
<dbReference type="Pfam" id="PF13865">
    <property type="entry name" value="FoP_duplication"/>
    <property type="match status" value="1"/>
</dbReference>
<keyword evidence="1" id="KW-0694">RNA-binding</keyword>
<dbReference type="OrthoDB" id="5382468at2759"/>
<gene>
    <name evidence="4" type="ORF">KQ657_002912</name>
</gene>
<dbReference type="InterPro" id="IPR025715">
    <property type="entry name" value="FoP_C"/>
</dbReference>
<dbReference type="AlphaFoldDB" id="A0A9P7V5B1"/>
<dbReference type="InterPro" id="IPR051229">
    <property type="entry name" value="ALYREF_mRNA_export"/>
</dbReference>
<dbReference type="SUPFAM" id="SSF54928">
    <property type="entry name" value="RNA-binding domain, RBD"/>
    <property type="match status" value="1"/>
</dbReference>
<comment type="caution">
    <text evidence="4">The sequence shown here is derived from an EMBL/GenBank/DDBJ whole genome shotgun (WGS) entry which is preliminary data.</text>
</comment>
<evidence type="ECO:0000259" key="3">
    <source>
        <dbReference type="Pfam" id="PF13865"/>
    </source>
</evidence>
<dbReference type="GO" id="GO:0005634">
    <property type="term" value="C:nucleus"/>
    <property type="evidence" value="ECO:0007669"/>
    <property type="project" value="TreeGrafter"/>
</dbReference>
<organism evidence="4 5">
    <name type="scientific">Scheffersomyces spartinae</name>
    <dbReference type="NCBI Taxonomy" id="45513"/>
    <lineage>
        <taxon>Eukaryota</taxon>
        <taxon>Fungi</taxon>
        <taxon>Dikarya</taxon>
        <taxon>Ascomycota</taxon>
        <taxon>Saccharomycotina</taxon>
        <taxon>Pichiomycetes</taxon>
        <taxon>Debaryomycetaceae</taxon>
        <taxon>Scheffersomyces</taxon>
    </lineage>
</organism>
<feature type="domain" description="Chromatin target of PRMT1 protein C-terminal" evidence="3">
    <location>
        <begin position="189"/>
        <end position="234"/>
    </location>
</feature>
<feature type="compositionally biased region" description="Basic and acidic residues" evidence="2">
    <location>
        <begin position="1"/>
        <end position="23"/>
    </location>
</feature>
<dbReference type="EMBL" id="JAHMUF010000025">
    <property type="protein sequence ID" value="KAG7191643.1"/>
    <property type="molecule type" value="Genomic_DNA"/>
</dbReference>
<evidence type="ECO:0000256" key="1">
    <source>
        <dbReference type="ARBA" id="ARBA00022884"/>
    </source>
</evidence>
<dbReference type="GeneID" id="66116286"/>
<dbReference type="InterPro" id="IPR035979">
    <property type="entry name" value="RBD_domain_sf"/>
</dbReference>
<evidence type="ECO:0000313" key="5">
    <source>
        <dbReference type="Proteomes" id="UP000790833"/>
    </source>
</evidence>
<keyword evidence="5" id="KW-1185">Reference proteome</keyword>
<dbReference type="RefSeq" id="XP_043047195.1">
    <property type="nucleotide sequence ID" value="XM_043193659.1"/>
</dbReference>